<comment type="caution">
    <text evidence="3">The sequence shown here is derived from an EMBL/GenBank/DDBJ whole genome shotgun (WGS) entry which is preliminary data.</text>
</comment>
<feature type="region of interest" description="Disordered" evidence="2">
    <location>
        <begin position="323"/>
        <end position="350"/>
    </location>
</feature>
<feature type="region of interest" description="Disordered" evidence="2">
    <location>
        <begin position="807"/>
        <end position="836"/>
    </location>
</feature>
<feature type="compositionally biased region" description="Polar residues" evidence="2">
    <location>
        <begin position="337"/>
        <end position="350"/>
    </location>
</feature>
<evidence type="ECO:0000256" key="2">
    <source>
        <dbReference type="SAM" id="MobiDB-lite"/>
    </source>
</evidence>
<sequence>MFVGPEGTPRASQNGASTARASTAQRQVGFSDASLPATATSRPKSQQQPGTRQRVPKLILGPSTPLSPEATPVLPSFRACQQNLAPSWDVMQRRLSRKNGLVCPYAEDHPRLLTAAEDVDPADWMRVMQKWPEVARATARLRPQSRASNDMSICGEEQEPWDLDELIAMLEDPEFSSVNTDRIVEQLLASPVFPTPTPPPTSPSPVNSHRCNTPRVQLSPFEGVKTPPLRTAGRHSPRPASQQSMGEQLEAWGRVPAAKFPAKDQAVDLLEKTARATARQIFDLNHDPFMAAEEYAFTLRRLSSDQCKQARSDTQSFITEANRRLSKQDSLAEKSEMASTSMSKFQETIGESTMSVQEDTLEKLEYLYTCRQLMGESRYEKERRRLMFQAQFKASLKYSVEEKPTVDRQVFSARVRGGTGDSLLEATRRAPISDGQEASSDASPSSPAQAARGLQRMLTRMPTVILTGPMVPPRAKSKPGAKETATFKYGRACAENKITMPILGSIFAATGDGTKPAGNGKDKQTAKRLSAAKAQAKPPSAKLQLGHWSLGDRPMLALASSPLREGVALLEDGDFRGNRLTGDGIGAIVANLSVRAVRLDFSDNCFDWRGPEVISDFLRTGQSSLLKELNLSKNRLTDDSVAGLCRVLAEHCPSLGCLGLSDVHLGYGFQSGPALGTLLDSASYMEALDVSFNLFQGSGAVALLESVAIARLRHLDLGFNCLGQPTSADGLASGSRIIAGLIANILRGNMFLQHLDLAHNRFSSQDAEILAQGLAQNHVLLGLHIEGNAAVLDPDGFLRPAAVAPKLELEPEPGERPPAQPQKKKKGTRGKKGGAISKEAADAENTLAAAEEHQARLQAVQNQLRLAETVQEWRGQMEIKQKMKRMLTGHGEHAVSLPKALGRIGVRVEGLAQESWLKVLEDEVRPDLRAMLESRENHKGWAQGFARSSHCRGDGGSSSCWRCASWVEVMVRLTPGVSFSPDVLPARGDARAVVCALFSINNFTQPLVLEPQADSSWQGSRFLPPTEEAFLVVFQIGNGFQVAQDLPQSPLFPCARLPLWQAGDEGEGPNQDSGSGQVRVSEVNLLRVGDLAEAFCSSAHPEGAAWVVGCASAEGPTGPSLRAPLPATWRRVGVTCESAADATLTFGGCDASDGL</sequence>
<feature type="compositionally biased region" description="Polar residues" evidence="2">
    <location>
        <begin position="10"/>
        <end position="28"/>
    </location>
</feature>
<feature type="compositionally biased region" description="Polar residues" evidence="2">
    <location>
        <begin position="207"/>
        <end position="216"/>
    </location>
</feature>
<proteinExistence type="predicted"/>
<feature type="region of interest" description="Disordered" evidence="2">
    <location>
        <begin position="1"/>
        <end position="72"/>
    </location>
</feature>
<evidence type="ECO:0000313" key="4">
    <source>
        <dbReference type="Proteomes" id="UP000626109"/>
    </source>
</evidence>
<feature type="region of interest" description="Disordered" evidence="2">
    <location>
        <begin position="510"/>
        <end position="536"/>
    </location>
</feature>
<dbReference type="SMART" id="SM00368">
    <property type="entry name" value="LRR_RI"/>
    <property type="match status" value="2"/>
</dbReference>
<dbReference type="InterPro" id="IPR052394">
    <property type="entry name" value="LRR-containing"/>
</dbReference>
<dbReference type="AlphaFoldDB" id="A0A813K5J0"/>
<gene>
    <name evidence="3" type="ORF">PGLA2088_LOCUS28912</name>
</gene>
<evidence type="ECO:0000256" key="1">
    <source>
        <dbReference type="SAM" id="Coils"/>
    </source>
</evidence>
<feature type="compositionally biased region" description="Pro residues" evidence="2">
    <location>
        <begin position="193"/>
        <end position="203"/>
    </location>
</feature>
<feature type="compositionally biased region" description="Polar residues" evidence="2">
    <location>
        <begin position="37"/>
        <end position="51"/>
    </location>
</feature>
<feature type="region of interest" description="Disordered" evidence="2">
    <location>
        <begin position="191"/>
        <end position="244"/>
    </location>
</feature>
<dbReference type="EMBL" id="CAJNNW010028077">
    <property type="protein sequence ID" value="CAE8694552.1"/>
    <property type="molecule type" value="Genomic_DNA"/>
</dbReference>
<accession>A0A813K5J0</accession>
<organism evidence="3 4">
    <name type="scientific">Polarella glacialis</name>
    <name type="common">Dinoflagellate</name>
    <dbReference type="NCBI Taxonomy" id="89957"/>
    <lineage>
        <taxon>Eukaryota</taxon>
        <taxon>Sar</taxon>
        <taxon>Alveolata</taxon>
        <taxon>Dinophyceae</taxon>
        <taxon>Suessiales</taxon>
        <taxon>Suessiaceae</taxon>
        <taxon>Polarella</taxon>
    </lineage>
</organism>
<feature type="compositionally biased region" description="Basic and acidic residues" evidence="2">
    <location>
        <begin position="323"/>
        <end position="336"/>
    </location>
</feature>
<dbReference type="PANTHER" id="PTHR24114">
    <property type="entry name" value="LEUCINE RICH REPEAT FAMILY PROTEIN"/>
    <property type="match status" value="1"/>
</dbReference>
<dbReference type="InterPro" id="IPR001611">
    <property type="entry name" value="Leu-rich_rpt"/>
</dbReference>
<evidence type="ECO:0000313" key="3">
    <source>
        <dbReference type="EMBL" id="CAE8694552.1"/>
    </source>
</evidence>
<dbReference type="Proteomes" id="UP000626109">
    <property type="component" value="Unassembled WGS sequence"/>
</dbReference>
<feature type="compositionally biased region" description="Low complexity" evidence="2">
    <location>
        <begin position="438"/>
        <end position="451"/>
    </location>
</feature>
<dbReference type="InterPro" id="IPR032675">
    <property type="entry name" value="LRR_dom_sf"/>
</dbReference>
<dbReference type="Gene3D" id="3.80.10.10">
    <property type="entry name" value="Ribonuclease Inhibitor"/>
    <property type="match status" value="1"/>
</dbReference>
<keyword evidence="1" id="KW-0175">Coiled coil</keyword>
<dbReference type="Pfam" id="PF13516">
    <property type="entry name" value="LRR_6"/>
    <property type="match status" value="2"/>
</dbReference>
<feature type="coiled-coil region" evidence="1">
    <location>
        <begin position="840"/>
        <end position="870"/>
    </location>
</feature>
<name>A0A813K5J0_POLGL</name>
<protein>
    <submittedName>
        <fullName evidence="3">Uncharacterized protein</fullName>
    </submittedName>
</protein>
<reference evidence="3" key="1">
    <citation type="submission" date="2021-02" db="EMBL/GenBank/DDBJ databases">
        <authorList>
            <person name="Dougan E. K."/>
            <person name="Rhodes N."/>
            <person name="Thang M."/>
            <person name="Chan C."/>
        </authorList>
    </citation>
    <scope>NUCLEOTIDE SEQUENCE</scope>
</reference>
<dbReference type="PANTHER" id="PTHR24114:SF2">
    <property type="entry name" value="F-BOX DOMAIN-CONTAINING PROTEIN-RELATED"/>
    <property type="match status" value="1"/>
</dbReference>
<feature type="compositionally biased region" description="Basic residues" evidence="2">
    <location>
        <begin position="822"/>
        <end position="832"/>
    </location>
</feature>
<feature type="region of interest" description="Disordered" evidence="2">
    <location>
        <begin position="432"/>
        <end position="453"/>
    </location>
</feature>
<dbReference type="SUPFAM" id="SSF52047">
    <property type="entry name" value="RNI-like"/>
    <property type="match status" value="1"/>
</dbReference>